<proteinExistence type="predicted"/>
<name>A0AAV5JPC1_9ROSI</name>
<evidence type="ECO:0000313" key="2">
    <source>
        <dbReference type="Proteomes" id="UP001054252"/>
    </source>
</evidence>
<dbReference type="Proteomes" id="UP001054252">
    <property type="component" value="Unassembled WGS sequence"/>
</dbReference>
<dbReference type="AlphaFoldDB" id="A0AAV5JPC1"/>
<reference evidence="1 2" key="1">
    <citation type="journal article" date="2021" name="Commun. Biol.">
        <title>The genome of Shorea leprosula (Dipterocarpaceae) highlights the ecological relevance of drought in aseasonal tropical rainforests.</title>
        <authorList>
            <person name="Ng K.K.S."/>
            <person name="Kobayashi M.J."/>
            <person name="Fawcett J.A."/>
            <person name="Hatakeyama M."/>
            <person name="Paape T."/>
            <person name="Ng C.H."/>
            <person name="Ang C.C."/>
            <person name="Tnah L.H."/>
            <person name="Lee C.T."/>
            <person name="Nishiyama T."/>
            <person name="Sese J."/>
            <person name="O'Brien M.J."/>
            <person name="Copetti D."/>
            <person name="Mohd Noor M.I."/>
            <person name="Ong R.C."/>
            <person name="Putra M."/>
            <person name="Sireger I.Z."/>
            <person name="Indrioko S."/>
            <person name="Kosugi Y."/>
            <person name="Izuno A."/>
            <person name="Isagi Y."/>
            <person name="Lee S.L."/>
            <person name="Shimizu K.K."/>
        </authorList>
    </citation>
    <scope>NUCLEOTIDE SEQUENCE [LARGE SCALE GENOMIC DNA]</scope>
    <source>
        <strain evidence="1">214</strain>
    </source>
</reference>
<comment type="caution">
    <text evidence="1">The sequence shown here is derived from an EMBL/GenBank/DDBJ whole genome shotgun (WGS) entry which is preliminary data.</text>
</comment>
<keyword evidence="2" id="KW-1185">Reference proteome</keyword>
<gene>
    <name evidence="1" type="ORF">SLEP1_g24391</name>
</gene>
<dbReference type="PANTHER" id="PTHR48475">
    <property type="entry name" value="RIBONUCLEASE H"/>
    <property type="match status" value="1"/>
</dbReference>
<organism evidence="1 2">
    <name type="scientific">Rubroshorea leprosula</name>
    <dbReference type="NCBI Taxonomy" id="152421"/>
    <lineage>
        <taxon>Eukaryota</taxon>
        <taxon>Viridiplantae</taxon>
        <taxon>Streptophyta</taxon>
        <taxon>Embryophyta</taxon>
        <taxon>Tracheophyta</taxon>
        <taxon>Spermatophyta</taxon>
        <taxon>Magnoliopsida</taxon>
        <taxon>eudicotyledons</taxon>
        <taxon>Gunneridae</taxon>
        <taxon>Pentapetalae</taxon>
        <taxon>rosids</taxon>
        <taxon>malvids</taxon>
        <taxon>Malvales</taxon>
        <taxon>Dipterocarpaceae</taxon>
        <taxon>Rubroshorea</taxon>
    </lineage>
</organism>
<accession>A0AAV5JPC1</accession>
<dbReference type="PANTHER" id="PTHR48475:SF1">
    <property type="entry name" value="RNASE H TYPE-1 DOMAIN-CONTAINING PROTEIN"/>
    <property type="match status" value="1"/>
</dbReference>
<evidence type="ECO:0000313" key="1">
    <source>
        <dbReference type="EMBL" id="GKV13382.1"/>
    </source>
</evidence>
<sequence>MPRAKNQFANALATLASMIQISNDDTIKPLMIVINQELAHYMEIKVDDKPWFHDIKQFLQHGEYTPHAFEVNKTKRKLATSYFLSGSTLYKHFADITLLRCVDEAEAK</sequence>
<dbReference type="EMBL" id="BPVZ01000038">
    <property type="protein sequence ID" value="GKV13382.1"/>
    <property type="molecule type" value="Genomic_DNA"/>
</dbReference>
<protein>
    <submittedName>
        <fullName evidence="1">Uncharacterized protein</fullName>
    </submittedName>
</protein>